<dbReference type="AlphaFoldDB" id="A0A5B6ZQT4"/>
<feature type="compositionally biased region" description="Polar residues" evidence="2">
    <location>
        <begin position="644"/>
        <end position="654"/>
    </location>
</feature>
<organism evidence="4">
    <name type="scientific">Davidia involucrata</name>
    <name type="common">Dove tree</name>
    <dbReference type="NCBI Taxonomy" id="16924"/>
    <lineage>
        <taxon>Eukaryota</taxon>
        <taxon>Viridiplantae</taxon>
        <taxon>Streptophyta</taxon>
        <taxon>Embryophyta</taxon>
        <taxon>Tracheophyta</taxon>
        <taxon>Spermatophyta</taxon>
        <taxon>Magnoliopsida</taxon>
        <taxon>eudicotyledons</taxon>
        <taxon>Gunneridae</taxon>
        <taxon>Pentapetalae</taxon>
        <taxon>asterids</taxon>
        <taxon>Cornales</taxon>
        <taxon>Nyssaceae</taxon>
        <taxon>Davidia</taxon>
    </lineage>
</organism>
<feature type="region of interest" description="Disordered" evidence="2">
    <location>
        <begin position="432"/>
        <end position="513"/>
    </location>
</feature>
<accession>A0A5B6ZQT4</accession>
<feature type="compositionally biased region" description="Polar residues" evidence="2">
    <location>
        <begin position="496"/>
        <end position="505"/>
    </location>
</feature>
<feature type="compositionally biased region" description="Pro residues" evidence="2">
    <location>
        <begin position="677"/>
        <end position="687"/>
    </location>
</feature>
<keyword evidence="1" id="KW-0694">RNA-binding</keyword>
<dbReference type="PROSITE" id="PS50007">
    <property type="entry name" value="PIPLC_X_DOMAIN"/>
    <property type="match status" value="1"/>
</dbReference>
<dbReference type="GO" id="GO:0005634">
    <property type="term" value="C:nucleus"/>
    <property type="evidence" value="ECO:0007669"/>
    <property type="project" value="TreeGrafter"/>
</dbReference>
<dbReference type="InterPro" id="IPR036612">
    <property type="entry name" value="KH_dom_type_1_sf"/>
</dbReference>
<dbReference type="InterPro" id="IPR055256">
    <property type="entry name" value="KH_1_KHDC4/BBP-like"/>
</dbReference>
<feature type="compositionally biased region" description="Polar residues" evidence="2">
    <location>
        <begin position="661"/>
        <end position="672"/>
    </location>
</feature>
<dbReference type="InterPro" id="IPR045071">
    <property type="entry name" value="BBP-like"/>
</dbReference>
<sequence length="908" mass="95570">MSMKVEQASTVESHRVQTTVTGVSSAASSTPKISMFAAKSGFVIPKNKLSGSLVPIFRGSKKLGGSDAVNDESTKQVQRKTKWGPDLTQDAVVRKGRALAYQTRVDQIIQQLKSGILETGDNQESLLAVQIPDHESSGHQINSEKSELLELERREAIGEILKLNPSYKVPPDYKPLLKEAKVPIPIKEYPGYNFIGLIFGSASDTQKRLEKETGAKIQVYGTKADTGEKGEITPSDGNEIHGAYEELYIHVSADTYEKVDAAISLIELLVTPVSVNPAAASTTSTSVSGENVNVINQSQETSTPYKIPSVGVNQGGAQPVVASAQTPAQGQFQLYPGSWFPIGRPQTPIHPPSGFLPPNPSAPILNNPVQVSSAPFNRSNMPSLFGPRPLLAAGFASVPQNPSFVPSRPQLPVLQRPYMLQVPPFGHTALPRNAHVPALQPPPAQPNISAPPPFPGNQVTPTGPPPIVRPLMHTMPQPLSRPPSGPLPDRSLAPAGNSTQWSQRLAGTPPSLGPGNMAVMAPPMVPPQGQHPVASQPIPVSGALLSNISAANMAFPVTFPSRPSAPESSGTAANCPIAALAFTSVPQPLVGLSPASSSSLPLAQVPAPAPIPFQSSLVSPLRPVIGRAAVPNASLNPVLGSTPVPSSLASTSTLPAPLQSGIPSSVSGSAPNFTHIKPPPITAPKPQHPSSSDFTFQPHRPQNPVSQAVPRPGSQPMLPPKQMVQPPLAPQTPSFRPAMHSPNPQPVMQGFPRPQLNNQMNQPQAQLSVPFAGNPTPLRHAAFPNPSPVAPNPPVPQIGPGNFSPAPQMANSACPFPLRLGNPMLLQQTYPAATARPQNLLAPNQQFSTNLSTSGKPVSSPSGAQQIYDPFSPTSASLVPQQGGIPAKVRKQESDPEYEDLMASVGVK</sequence>
<feature type="compositionally biased region" description="Pro residues" evidence="2">
    <location>
        <begin position="439"/>
        <end position="455"/>
    </location>
</feature>
<dbReference type="Pfam" id="PF22675">
    <property type="entry name" value="KH-I_KHDC4-BBP"/>
    <property type="match status" value="1"/>
</dbReference>
<evidence type="ECO:0000256" key="2">
    <source>
        <dbReference type="SAM" id="MobiDB-lite"/>
    </source>
</evidence>
<feature type="region of interest" description="Disordered" evidence="2">
    <location>
        <begin position="644"/>
        <end position="745"/>
    </location>
</feature>
<gene>
    <name evidence="4" type="ORF">Din_015317</name>
</gene>
<dbReference type="EMBL" id="GHES01015317">
    <property type="protein sequence ID" value="MPA45876.1"/>
    <property type="molecule type" value="Transcribed_RNA"/>
</dbReference>
<name>A0A5B6ZQT4_DAVIN</name>
<protein>
    <submittedName>
        <fullName evidence="4">Putative extensin</fullName>
    </submittedName>
</protein>
<dbReference type="Gene3D" id="6.10.140.1790">
    <property type="match status" value="1"/>
</dbReference>
<feature type="region of interest" description="Disordered" evidence="2">
    <location>
        <begin position="847"/>
        <end position="908"/>
    </location>
</feature>
<dbReference type="GO" id="GO:0048024">
    <property type="term" value="P:regulation of mRNA splicing, via spliceosome"/>
    <property type="evidence" value="ECO:0007669"/>
    <property type="project" value="TreeGrafter"/>
</dbReference>
<feature type="compositionally biased region" description="Polar residues" evidence="2">
    <location>
        <begin position="847"/>
        <end position="865"/>
    </location>
</feature>
<reference evidence="4" key="1">
    <citation type="submission" date="2019-08" db="EMBL/GenBank/DDBJ databases">
        <title>Reference gene set and small RNA set construction with multiple tissues from Davidia involucrata Baill.</title>
        <authorList>
            <person name="Yang H."/>
            <person name="Zhou C."/>
            <person name="Li G."/>
            <person name="Wang J."/>
            <person name="Gao P."/>
            <person name="Wang M."/>
            <person name="Wang R."/>
            <person name="Zhao Y."/>
        </authorList>
    </citation>
    <scope>NUCLEOTIDE SEQUENCE</scope>
    <source>
        <tissue evidence="4">Mixed with DoveR01_LX</tissue>
    </source>
</reference>
<dbReference type="SUPFAM" id="SSF54791">
    <property type="entry name" value="Eukaryotic type KH-domain (KH-domain type I)"/>
    <property type="match status" value="1"/>
</dbReference>
<feature type="domain" description="K Homology" evidence="3">
    <location>
        <begin position="176"/>
        <end position="271"/>
    </location>
</feature>
<dbReference type="PANTHER" id="PTHR11208:SF98">
    <property type="entry name" value="RNA-BINDING KH DOMAIN-CONTAINING PROTEIN"/>
    <property type="match status" value="1"/>
</dbReference>
<dbReference type="GO" id="GO:0003729">
    <property type="term" value="F:mRNA binding"/>
    <property type="evidence" value="ECO:0007669"/>
    <property type="project" value="TreeGrafter"/>
</dbReference>
<evidence type="ECO:0000313" key="4">
    <source>
        <dbReference type="EMBL" id="MPA45876.1"/>
    </source>
</evidence>
<dbReference type="Gene3D" id="3.30.1370.10">
    <property type="entry name" value="K Homology domain, type 1"/>
    <property type="match status" value="1"/>
</dbReference>
<evidence type="ECO:0000259" key="3">
    <source>
        <dbReference type="SMART" id="SM00322"/>
    </source>
</evidence>
<dbReference type="InterPro" id="IPR047086">
    <property type="entry name" value="SF1-HH_sf"/>
</dbReference>
<dbReference type="SMART" id="SM00322">
    <property type="entry name" value="KH"/>
    <property type="match status" value="1"/>
</dbReference>
<evidence type="ECO:0000256" key="1">
    <source>
        <dbReference type="ARBA" id="ARBA00022884"/>
    </source>
</evidence>
<dbReference type="FunFam" id="3.30.1370.10:FF:000097">
    <property type="entry name" value="Splicing factor-like protein 1 isoform A"/>
    <property type="match status" value="1"/>
</dbReference>
<dbReference type="PANTHER" id="PTHR11208">
    <property type="entry name" value="RNA-BINDING PROTEIN RELATED"/>
    <property type="match status" value="1"/>
</dbReference>
<proteinExistence type="predicted"/>
<dbReference type="InterPro" id="IPR004087">
    <property type="entry name" value="KH_dom"/>
</dbReference>